<evidence type="ECO:0000313" key="3">
    <source>
        <dbReference type="Proteomes" id="UP001164963"/>
    </source>
</evidence>
<dbReference type="Pfam" id="PF13649">
    <property type="entry name" value="Methyltransf_25"/>
    <property type="match status" value="1"/>
</dbReference>
<accession>A0ABY6Q2Q3</accession>
<keyword evidence="3" id="KW-1185">Reference proteome</keyword>
<sequence length="216" mass="23360">MQARPIAGEPSPPPARLEWGTYPGIGPGAELLGRALRGRRILELGCGDGRNAAHLAGRHHAQVTAIDLIDLQTQHALEQYGLLPGLTFLTCDAMRYLRQTSTVFDIVYSIFGAVGLVDPRLLLTAIALRLRPHGILAFSIPHPQRAGTAAASGAQPRHSPLHLPDGSRRLVARWELDAAGWRRALAQADMRITAATELGHPGRDRPTALVITARRN</sequence>
<organism evidence="2 3">
    <name type="scientific">Streptomyces drozdowiczii</name>
    <dbReference type="NCBI Taxonomy" id="202862"/>
    <lineage>
        <taxon>Bacteria</taxon>
        <taxon>Bacillati</taxon>
        <taxon>Actinomycetota</taxon>
        <taxon>Actinomycetes</taxon>
        <taxon>Kitasatosporales</taxon>
        <taxon>Streptomycetaceae</taxon>
        <taxon>Streptomyces</taxon>
    </lineage>
</organism>
<dbReference type="GO" id="GO:0032259">
    <property type="term" value="P:methylation"/>
    <property type="evidence" value="ECO:0007669"/>
    <property type="project" value="UniProtKB-KW"/>
</dbReference>
<dbReference type="InterPro" id="IPR041698">
    <property type="entry name" value="Methyltransf_25"/>
</dbReference>
<evidence type="ECO:0000313" key="2">
    <source>
        <dbReference type="EMBL" id="UZK58510.1"/>
    </source>
</evidence>
<dbReference type="CDD" id="cd02440">
    <property type="entry name" value="AdoMet_MTases"/>
    <property type="match status" value="1"/>
</dbReference>
<evidence type="ECO:0000259" key="1">
    <source>
        <dbReference type="Pfam" id="PF13649"/>
    </source>
</evidence>
<name>A0ABY6Q2Q3_9ACTN</name>
<dbReference type="EMBL" id="CP098740">
    <property type="protein sequence ID" value="UZK58510.1"/>
    <property type="molecule type" value="Genomic_DNA"/>
</dbReference>
<dbReference type="PANTHER" id="PTHR43464">
    <property type="entry name" value="METHYLTRANSFERASE"/>
    <property type="match status" value="1"/>
</dbReference>
<dbReference type="SUPFAM" id="SSF53335">
    <property type="entry name" value="S-adenosyl-L-methionine-dependent methyltransferases"/>
    <property type="match status" value="1"/>
</dbReference>
<dbReference type="GO" id="GO:0008168">
    <property type="term" value="F:methyltransferase activity"/>
    <property type="evidence" value="ECO:0007669"/>
    <property type="project" value="UniProtKB-KW"/>
</dbReference>
<keyword evidence="2" id="KW-0808">Transferase</keyword>
<dbReference type="Proteomes" id="UP001164963">
    <property type="component" value="Chromosome"/>
</dbReference>
<protein>
    <submittedName>
        <fullName evidence="2">Class I SAM-dependent methyltransferase</fullName>
    </submittedName>
</protein>
<dbReference type="PANTHER" id="PTHR43464:SF92">
    <property type="entry name" value="SLR1071 PROTEIN"/>
    <property type="match status" value="1"/>
</dbReference>
<feature type="domain" description="Methyltransferase" evidence="1">
    <location>
        <begin position="41"/>
        <end position="134"/>
    </location>
</feature>
<reference evidence="2" key="1">
    <citation type="journal article" date="2022" name="Front. Microbiol.">
        <title>Mirubactin C rescues the lethal effect of cell wall biosynthesis mutations in Bacillus subtilis.</title>
        <authorList>
            <person name="Kepplinger B."/>
            <person name="Wen X."/>
            <person name="Tyler A.R."/>
            <person name="Kim B.Y."/>
            <person name="Brown J."/>
            <person name="Banks P."/>
            <person name="Dashti Y."/>
            <person name="Mackenzie E.S."/>
            <person name="Wills C."/>
            <person name="Kawai Y."/>
            <person name="Waldron K.J."/>
            <person name="Allenby N.E.E."/>
            <person name="Wu L.J."/>
            <person name="Hall M.J."/>
            <person name="Errington J."/>
        </authorList>
    </citation>
    <scope>NUCLEOTIDE SEQUENCE</scope>
    <source>
        <strain evidence="2">MDA8-470</strain>
    </source>
</reference>
<dbReference type="Gene3D" id="3.40.50.150">
    <property type="entry name" value="Vaccinia Virus protein VP39"/>
    <property type="match status" value="1"/>
</dbReference>
<dbReference type="RefSeq" id="WP_265547199.1">
    <property type="nucleotide sequence ID" value="NZ_JANADG010000003.1"/>
</dbReference>
<keyword evidence="2" id="KW-0489">Methyltransferase</keyword>
<gene>
    <name evidence="2" type="ORF">NEH16_15225</name>
</gene>
<dbReference type="InterPro" id="IPR029063">
    <property type="entry name" value="SAM-dependent_MTases_sf"/>
</dbReference>
<proteinExistence type="predicted"/>